<comment type="similarity">
    <text evidence="2">Belongs to the ROX family. NO66 subfamily.</text>
</comment>
<dbReference type="EC" id="1.14.11.27" evidence="14"/>
<accession>A0A8D8YM61</accession>
<dbReference type="SUPFAM" id="SSF51197">
    <property type="entry name" value="Clavaminate synthase-like"/>
    <property type="match status" value="1"/>
</dbReference>
<name>A0A8D8YM61_9HEMI</name>
<dbReference type="InterPro" id="IPR003347">
    <property type="entry name" value="JmjC_dom"/>
</dbReference>
<evidence type="ECO:0000256" key="7">
    <source>
        <dbReference type="ARBA" id="ARBA00023002"/>
    </source>
</evidence>
<evidence type="ECO:0000256" key="14">
    <source>
        <dbReference type="RuleBase" id="RU366061"/>
    </source>
</evidence>
<keyword evidence="4 14" id="KW-0479">Metal-binding</keyword>
<dbReference type="EMBL" id="HBUF01382699">
    <property type="protein sequence ID" value="CAG6730942.1"/>
    <property type="molecule type" value="Transcribed_RNA"/>
</dbReference>
<evidence type="ECO:0000256" key="15">
    <source>
        <dbReference type="SAM" id="MobiDB-lite"/>
    </source>
</evidence>
<evidence type="ECO:0000256" key="10">
    <source>
        <dbReference type="ARBA" id="ARBA00023163"/>
    </source>
</evidence>
<evidence type="ECO:0000256" key="8">
    <source>
        <dbReference type="ARBA" id="ARBA00023004"/>
    </source>
</evidence>
<dbReference type="FunFam" id="3.90.930.40:FF:000001">
    <property type="entry name" value="ribosomal oxygenase 1 isoform X1"/>
    <property type="match status" value="1"/>
</dbReference>
<dbReference type="PROSITE" id="PS51184">
    <property type="entry name" value="JMJC"/>
    <property type="match status" value="1"/>
</dbReference>
<feature type="region of interest" description="Disordered" evidence="15">
    <location>
        <begin position="22"/>
        <end position="45"/>
    </location>
</feature>
<dbReference type="PANTHER" id="PTHR13096">
    <property type="entry name" value="MINA53 MYC INDUCED NUCLEAR ANTIGEN"/>
    <property type="match status" value="1"/>
</dbReference>
<dbReference type="Gene3D" id="2.60.120.650">
    <property type="entry name" value="Cupin"/>
    <property type="match status" value="1"/>
</dbReference>
<organism evidence="17">
    <name type="scientific">Cacopsylla melanoneura</name>
    <dbReference type="NCBI Taxonomy" id="428564"/>
    <lineage>
        <taxon>Eukaryota</taxon>
        <taxon>Metazoa</taxon>
        <taxon>Ecdysozoa</taxon>
        <taxon>Arthropoda</taxon>
        <taxon>Hexapoda</taxon>
        <taxon>Insecta</taxon>
        <taxon>Pterygota</taxon>
        <taxon>Neoptera</taxon>
        <taxon>Paraneoptera</taxon>
        <taxon>Hemiptera</taxon>
        <taxon>Sternorrhyncha</taxon>
        <taxon>Psylloidea</taxon>
        <taxon>Psyllidae</taxon>
        <taxon>Psyllinae</taxon>
        <taxon>Cacopsylla</taxon>
    </lineage>
</organism>
<keyword evidence="6 14" id="KW-0223">Dioxygenase</keyword>
<feature type="compositionally biased region" description="Polar residues" evidence="15">
    <location>
        <begin position="128"/>
        <end position="137"/>
    </location>
</feature>
<evidence type="ECO:0000256" key="3">
    <source>
        <dbReference type="ARBA" id="ARBA00022491"/>
    </source>
</evidence>
<evidence type="ECO:0000313" key="17">
    <source>
        <dbReference type="EMBL" id="CAG6730942.1"/>
    </source>
</evidence>
<evidence type="ECO:0000256" key="13">
    <source>
        <dbReference type="ARBA" id="ARBA00047915"/>
    </source>
</evidence>
<dbReference type="Gene3D" id="1.10.10.1500">
    <property type="entry name" value="JmjC domain-containing ribosomal oxygenase (ROX), dimer domain"/>
    <property type="match status" value="1"/>
</dbReference>
<sequence length="707" mass="79354">MAPVAAATVYSKLFANRTETDPFKKPKTKIRKGKHFKKEMKKIRKIKKQKRVLNSRLKNEGVLLKNLKETFPGISNFEKGASEVKTVFDPNGQTIDQAKIDRIIKKLMSKKDVLLEKLTPTKNKSKSDTSSISPKVNTTSAKTKKKGTDKSKSVKAEETSKSDKQLKQPSKGNKRSTVEMSASSIGGNQLSKGNKRSTVEMSASSKGDNQPSKGNKRSTVETSSSSKIIAKPKNNSNETPQSAKKIKLSEESSEEQGRKQFQWILGNTSVDSFFKNHWEKKVLHIARKEKTYYNNLITSVLIDEILRDNFIEYTKNIDITSYVDGQRETLNPEGRALPQVVWDYYQNGCSVRFLNPQTYIKPLQQLNASLQELFGSFVGANTYLTPANSQGFAPHYDDIEAFILQLEGRKAWKVYAPRTDPEQLPRYSSPNFTQEEIGRPILEVILEPGDLLYLPRGFIHQASTVPSHHSLHVTISVYQKTAWVDLLEKALPKALQAVASADVEFRRGLPIGYLKQAGLSPAGAGKPAERKTMEKTLRSLVTKLAEFVSLDEGVDEMGKQAMHDALPPVLSDDELQCTVFGNGMRISAGTGQVINRTDLGHDTKVRLVRANACRLVEELSEEYKLELHLYYTIDNSLEYRGKEPQFLIMPAGARPLIRALFESYPRYASVASLIRRVEDKEEGAQVTRDLWERGLLVTSMPLQPLPE</sequence>
<evidence type="ECO:0000256" key="11">
    <source>
        <dbReference type="ARBA" id="ARBA00023242"/>
    </source>
</evidence>
<dbReference type="Pfam" id="PF08007">
    <property type="entry name" value="JmjC_2"/>
    <property type="match status" value="1"/>
</dbReference>
<comment type="function">
    <text evidence="12">Oxygenase that can act as both a histone lysine demethylase and a ribosomal histidine hydroxylase. Specifically demethylates 'Lys-4' (H3K4me) and 'Lys-36' (H3K36me) of histone H3, thereby playing a central role in histone code.</text>
</comment>
<dbReference type="Pfam" id="PF21233">
    <property type="entry name" value="WHD_RIOX1"/>
    <property type="match status" value="1"/>
</dbReference>
<evidence type="ECO:0000256" key="4">
    <source>
        <dbReference type="ARBA" id="ARBA00022723"/>
    </source>
</evidence>
<keyword evidence="5" id="KW-0156">Chromatin regulator</keyword>
<evidence type="ECO:0000256" key="9">
    <source>
        <dbReference type="ARBA" id="ARBA00023015"/>
    </source>
</evidence>
<evidence type="ECO:0000256" key="5">
    <source>
        <dbReference type="ARBA" id="ARBA00022853"/>
    </source>
</evidence>
<comment type="subcellular location">
    <subcellularLocation>
        <location evidence="1 14">Nucleus</location>
    </subcellularLocation>
</comment>
<feature type="compositionally biased region" description="Basic and acidic residues" evidence="15">
    <location>
        <begin position="146"/>
        <end position="166"/>
    </location>
</feature>
<evidence type="ECO:0000256" key="1">
    <source>
        <dbReference type="ARBA" id="ARBA00004123"/>
    </source>
</evidence>
<keyword evidence="8 14" id="KW-0408">Iron</keyword>
<keyword evidence="9 14" id="KW-0805">Transcription regulation</keyword>
<dbReference type="GO" id="GO:0005730">
    <property type="term" value="C:nucleolus"/>
    <property type="evidence" value="ECO:0007669"/>
    <property type="project" value="TreeGrafter"/>
</dbReference>
<keyword evidence="7 14" id="KW-0560">Oxidoreductase</keyword>
<feature type="domain" description="JmjC" evidence="16">
    <location>
        <begin position="349"/>
        <end position="494"/>
    </location>
</feature>
<evidence type="ECO:0000256" key="12">
    <source>
        <dbReference type="ARBA" id="ARBA00025670"/>
    </source>
</evidence>
<keyword evidence="17" id="KW-0489">Methyltransferase</keyword>
<dbReference type="GO" id="GO:0032453">
    <property type="term" value="F:histone H3K4 demethylase activity"/>
    <property type="evidence" value="ECO:0007669"/>
    <property type="project" value="TreeGrafter"/>
</dbReference>
<dbReference type="InterPro" id="IPR039994">
    <property type="entry name" value="NO66-like"/>
</dbReference>
<feature type="compositionally biased region" description="Basic residues" evidence="15">
    <location>
        <begin position="25"/>
        <end position="45"/>
    </location>
</feature>
<feature type="region of interest" description="Disordered" evidence="15">
    <location>
        <begin position="121"/>
        <end position="253"/>
    </location>
</feature>
<dbReference type="GO" id="GO:0140680">
    <property type="term" value="F:histone H3K36me/H3K36me2 demethylase activity"/>
    <property type="evidence" value="ECO:0007669"/>
    <property type="project" value="UniProtKB-EC"/>
</dbReference>
<comment type="cofactor">
    <cofactor evidence="14">
        <name>Fe(2+)</name>
        <dbReference type="ChEBI" id="CHEBI:29033"/>
    </cofactor>
    <text evidence="14">Binds 1 Fe(2+) ion per subunit.</text>
</comment>
<protein>
    <recommendedName>
        <fullName evidence="14">Bifunctional lysine-specific demethylase and histidyl-hydroxylase</fullName>
        <ecNumber evidence="14">1.14.11.27</ecNumber>
    </recommendedName>
</protein>
<comment type="catalytic activity">
    <reaction evidence="13 14">
        <text>N(6),N(6)-dimethyl-L-lysyl(36)-[histone H3] + 2 2-oxoglutarate + 2 O2 = L-lysyl(36)-[histone H3] + 2 formaldehyde + 2 succinate + 2 CO2</text>
        <dbReference type="Rhea" id="RHEA:42032"/>
        <dbReference type="Rhea" id="RHEA-COMP:9785"/>
        <dbReference type="Rhea" id="RHEA-COMP:9787"/>
        <dbReference type="ChEBI" id="CHEBI:15379"/>
        <dbReference type="ChEBI" id="CHEBI:16526"/>
        <dbReference type="ChEBI" id="CHEBI:16810"/>
        <dbReference type="ChEBI" id="CHEBI:16842"/>
        <dbReference type="ChEBI" id="CHEBI:29969"/>
        <dbReference type="ChEBI" id="CHEBI:30031"/>
        <dbReference type="ChEBI" id="CHEBI:61976"/>
        <dbReference type="EC" id="1.14.11.27"/>
    </reaction>
</comment>
<dbReference type="InterPro" id="IPR049043">
    <property type="entry name" value="WHD_RIOX1"/>
</dbReference>
<evidence type="ECO:0000259" key="16">
    <source>
        <dbReference type="PROSITE" id="PS51184"/>
    </source>
</evidence>
<proteinExistence type="inferred from homology"/>
<evidence type="ECO:0000256" key="2">
    <source>
        <dbReference type="ARBA" id="ARBA00010309"/>
    </source>
</evidence>
<dbReference type="Gene3D" id="3.90.930.40">
    <property type="match status" value="1"/>
</dbReference>
<keyword evidence="10 14" id="KW-0804">Transcription</keyword>
<reference evidence="17" key="1">
    <citation type="submission" date="2021-05" db="EMBL/GenBank/DDBJ databases">
        <authorList>
            <person name="Alioto T."/>
            <person name="Alioto T."/>
            <person name="Gomez Garrido J."/>
        </authorList>
    </citation>
    <scope>NUCLEOTIDE SEQUENCE</scope>
</reference>
<dbReference type="GO" id="GO:0032259">
    <property type="term" value="P:methylation"/>
    <property type="evidence" value="ECO:0007669"/>
    <property type="project" value="UniProtKB-KW"/>
</dbReference>
<dbReference type="AlphaFoldDB" id="A0A8D8YM61"/>
<keyword evidence="3" id="KW-0678">Repressor</keyword>
<keyword evidence="17" id="KW-0808">Transferase</keyword>
<keyword evidence="11 14" id="KW-0539">Nucleus</keyword>
<dbReference type="FunFam" id="2.60.120.650:FF:000013">
    <property type="entry name" value="Ribosomal oxygenase 1"/>
    <property type="match status" value="1"/>
</dbReference>
<dbReference type="GO" id="GO:0008168">
    <property type="term" value="F:methyltransferase activity"/>
    <property type="evidence" value="ECO:0007669"/>
    <property type="project" value="UniProtKB-KW"/>
</dbReference>
<dbReference type="PANTHER" id="PTHR13096:SF8">
    <property type="entry name" value="RIBOSOMAL OXYGENASE 1"/>
    <property type="match status" value="1"/>
</dbReference>
<feature type="compositionally biased region" description="Polar residues" evidence="15">
    <location>
        <begin position="220"/>
        <end position="242"/>
    </location>
</feature>
<feature type="compositionally biased region" description="Polar residues" evidence="15">
    <location>
        <begin position="178"/>
        <end position="192"/>
    </location>
</feature>
<dbReference type="GO" id="GO:0005506">
    <property type="term" value="F:iron ion binding"/>
    <property type="evidence" value="ECO:0007669"/>
    <property type="project" value="UniProtKB-UniRule"/>
</dbReference>
<evidence type="ECO:0000256" key="6">
    <source>
        <dbReference type="ARBA" id="ARBA00022964"/>
    </source>
</evidence>
<feature type="compositionally biased region" description="Polar residues" evidence="15">
    <location>
        <begin position="199"/>
        <end position="213"/>
    </location>
</feature>